<keyword evidence="1" id="KW-0863">Zinc-finger</keyword>
<evidence type="ECO:0000256" key="1">
    <source>
        <dbReference type="PROSITE-ProRule" id="PRU00042"/>
    </source>
</evidence>
<dbReference type="Gene3D" id="3.30.160.60">
    <property type="entry name" value="Classic Zinc Finger"/>
    <property type="match status" value="1"/>
</dbReference>
<evidence type="ECO:0000256" key="2">
    <source>
        <dbReference type="SAM" id="MobiDB-lite"/>
    </source>
</evidence>
<dbReference type="Proteomes" id="UP000319257">
    <property type="component" value="Unassembled WGS sequence"/>
</dbReference>
<dbReference type="InParanoid" id="A0A507AXI3"/>
<accession>A0A507AXI3</accession>
<feature type="domain" description="C2H2-type" evidence="3">
    <location>
        <begin position="78"/>
        <end position="108"/>
    </location>
</feature>
<keyword evidence="5" id="KW-1185">Reference proteome</keyword>
<gene>
    <name evidence="4" type="ORF">E0L32_007093</name>
</gene>
<name>A0A507AXI3_9PEZI</name>
<protein>
    <recommendedName>
        <fullName evidence="3">C2H2-type domain-containing protein</fullName>
    </recommendedName>
</protein>
<keyword evidence="1" id="KW-0862">Zinc</keyword>
<dbReference type="RefSeq" id="XP_030993918.1">
    <property type="nucleotide sequence ID" value="XM_031141799.1"/>
</dbReference>
<proteinExistence type="predicted"/>
<feature type="compositionally biased region" description="Polar residues" evidence="2">
    <location>
        <begin position="45"/>
        <end position="55"/>
    </location>
</feature>
<dbReference type="SMART" id="SM00355">
    <property type="entry name" value="ZnF_C2H2"/>
    <property type="match status" value="2"/>
</dbReference>
<feature type="compositionally biased region" description="Low complexity" evidence="2">
    <location>
        <begin position="27"/>
        <end position="38"/>
    </location>
</feature>
<dbReference type="PROSITE" id="PS50157">
    <property type="entry name" value="ZINC_FINGER_C2H2_2"/>
    <property type="match status" value="1"/>
</dbReference>
<dbReference type="GeneID" id="41974540"/>
<comment type="caution">
    <text evidence="4">The sequence shown here is derived from an EMBL/GenBank/DDBJ whole genome shotgun (WGS) entry which is preliminary data.</text>
</comment>
<organism evidence="4 5">
    <name type="scientific">Thyridium curvatum</name>
    <dbReference type="NCBI Taxonomy" id="1093900"/>
    <lineage>
        <taxon>Eukaryota</taxon>
        <taxon>Fungi</taxon>
        <taxon>Dikarya</taxon>
        <taxon>Ascomycota</taxon>
        <taxon>Pezizomycotina</taxon>
        <taxon>Sordariomycetes</taxon>
        <taxon>Sordariomycetidae</taxon>
        <taxon>Thyridiales</taxon>
        <taxon>Thyridiaceae</taxon>
        <taxon>Thyridium</taxon>
    </lineage>
</organism>
<dbReference type="GO" id="GO:0008270">
    <property type="term" value="F:zinc ion binding"/>
    <property type="evidence" value="ECO:0007669"/>
    <property type="project" value="UniProtKB-KW"/>
</dbReference>
<feature type="region of interest" description="Disordered" evidence="2">
    <location>
        <begin position="1"/>
        <end position="71"/>
    </location>
</feature>
<dbReference type="OrthoDB" id="2687452at2759"/>
<sequence length="199" mass="23251">MSYQHYQHYGPVSPDGRYYYPTTMQRSGSGASTGTSASDFYSGGDMQQSPYTEYQGSEEEQGPSKKRRGGGAEKEKKYACLFKDCIKSFARSADLDRHMQQVHGCSQKEHRCDYPKCQRHQKPFHRLDHYRDHLRDYHKEDLMKRNKSGLPDGCRVDRGWWRCSNSKCLARVYVDECGWECPQCQQPCERARIELRLRA</sequence>
<dbReference type="EMBL" id="SKBQ01000042">
    <property type="protein sequence ID" value="TPX12207.1"/>
    <property type="molecule type" value="Genomic_DNA"/>
</dbReference>
<dbReference type="AlphaFoldDB" id="A0A507AXI3"/>
<reference evidence="4 5" key="1">
    <citation type="submission" date="2019-06" db="EMBL/GenBank/DDBJ databases">
        <title>Draft genome sequence of the filamentous fungus Phialemoniopsis curvata isolated from diesel fuel.</title>
        <authorList>
            <person name="Varaljay V.A."/>
            <person name="Lyon W.J."/>
            <person name="Crouch A.L."/>
            <person name="Drake C.E."/>
            <person name="Hollomon J.M."/>
            <person name="Nadeau L.J."/>
            <person name="Nunn H.S."/>
            <person name="Stevenson B.S."/>
            <person name="Bojanowski C.L."/>
            <person name="Crookes-Goodson W.J."/>
        </authorList>
    </citation>
    <scope>NUCLEOTIDE SEQUENCE [LARGE SCALE GENOMIC DNA]</scope>
    <source>
        <strain evidence="4 5">D216</strain>
    </source>
</reference>
<evidence type="ECO:0000313" key="5">
    <source>
        <dbReference type="Proteomes" id="UP000319257"/>
    </source>
</evidence>
<dbReference type="STRING" id="1093900.A0A507AXI3"/>
<evidence type="ECO:0000259" key="3">
    <source>
        <dbReference type="PROSITE" id="PS50157"/>
    </source>
</evidence>
<keyword evidence="1" id="KW-0479">Metal-binding</keyword>
<dbReference type="InterPro" id="IPR013087">
    <property type="entry name" value="Znf_C2H2_type"/>
</dbReference>
<dbReference type="PROSITE" id="PS00028">
    <property type="entry name" value="ZINC_FINGER_C2H2_1"/>
    <property type="match status" value="1"/>
</dbReference>
<evidence type="ECO:0000313" key="4">
    <source>
        <dbReference type="EMBL" id="TPX12207.1"/>
    </source>
</evidence>